<organism evidence="1">
    <name type="scientific">marine metagenome</name>
    <dbReference type="NCBI Taxonomy" id="408172"/>
    <lineage>
        <taxon>unclassified sequences</taxon>
        <taxon>metagenomes</taxon>
        <taxon>ecological metagenomes</taxon>
    </lineage>
</organism>
<dbReference type="InterPro" id="IPR041492">
    <property type="entry name" value="HAD_2"/>
</dbReference>
<dbReference type="GO" id="GO:0006281">
    <property type="term" value="P:DNA repair"/>
    <property type="evidence" value="ECO:0007669"/>
    <property type="project" value="TreeGrafter"/>
</dbReference>
<name>A0A382JQ17_9ZZZZ</name>
<evidence type="ECO:0008006" key="2">
    <source>
        <dbReference type="Google" id="ProtNLM"/>
    </source>
</evidence>
<dbReference type="InterPro" id="IPR050155">
    <property type="entry name" value="HAD-like_hydrolase_sf"/>
</dbReference>
<dbReference type="InterPro" id="IPR023214">
    <property type="entry name" value="HAD_sf"/>
</dbReference>
<protein>
    <recommendedName>
        <fullName evidence="2">Haloacid dehalogenase-like hydrolase</fullName>
    </recommendedName>
</protein>
<dbReference type="SFLD" id="SFLDS00003">
    <property type="entry name" value="Haloacid_Dehalogenase"/>
    <property type="match status" value="1"/>
</dbReference>
<dbReference type="Gene3D" id="1.10.150.240">
    <property type="entry name" value="Putative phosphatase, domain 2"/>
    <property type="match status" value="1"/>
</dbReference>
<dbReference type="SFLD" id="SFLDG01129">
    <property type="entry name" value="C1.5:_HAD__Beta-PGM__Phosphata"/>
    <property type="match status" value="1"/>
</dbReference>
<dbReference type="EMBL" id="UINC01075589">
    <property type="protein sequence ID" value="SVC13918.1"/>
    <property type="molecule type" value="Genomic_DNA"/>
</dbReference>
<reference evidence="1" key="1">
    <citation type="submission" date="2018-05" db="EMBL/GenBank/DDBJ databases">
        <authorList>
            <person name="Lanie J.A."/>
            <person name="Ng W.-L."/>
            <person name="Kazmierczak K.M."/>
            <person name="Andrzejewski T.M."/>
            <person name="Davidsen T.M."/>
            <person name="Wayne K.J."/>
            <person name="Tettelin H."/>
            <person name="Glass J.I."/>
            <person name="Rusch D."/>
            <person name="Podicherti R."/>
            <person name="Tsui H.-C.T."/>
            <person name="Winkler M.E."/>
        </authorList>
    </citation>
    <scope>NUCLEOTIDE SEQUENCE</scope>
</reference>
<dbReference type="SUPFAM" id="SSF56784">
    <property type="entry name" value="HAD-like"/>
    <property type="match status" value="1"/>
</dbReference>
<dbReference type="Pfam" id="PF13419">
    <property type="entry name" value="HAD_2"/>
    <property type="match status" value="1"/>
</dbReference>
<dbReference type="Gene3D" id="3.40.50.1000">
    <property type="entry name" value="HAD superfamily/HAD-like"/>
    <property type="match status" value="1"/>
</dbReference>
<dbReference type="InterPro" id="IPR023198">
    <property type="entry name" value="PGP-like_dom2"/>
</dbReference>
<accession>A0A382JQ17</accession>
<dbReference type="PANTHER" id="PTHR43434:SF1">
    <property type="entry name" value="PHOSPHOGLYCOLATE PHOSPHATASE"/>
    <property type="match status" value="1"/>
</dbReference>
<dbReference type="GO" id="GO:0008967">
    <property type="term" value="F:phosphoglycolate phosphatase activity"/>
    <property type="evidence" value="ECO:0007669"/>
    <property type="project" value="TreeGrafter"/>
</dbReference>
<evidence type="ECO:0000313" key="1">
    <source>
        <dbReference type="EMBL" id="SVC13918.1"/>
    </source>
</evidence>
<dbReference type="PANTHER" id="PTHR43434">
    <property type="entry name" value="PHOSPHOGLYCOLATE PHOSPHATASE"/>
    <property type="match status" value="1"/>
</dbReference>
<dbReference type="AlphaFoldDB" id="A0A382JQ17"/>
<gene>
    <name evidence="1" type="ORF">METZ01_LOCUS266772</name>
</gene>
<sequence>MVNAIIFDFDGVVLESLNVKTNAFKKLYEPYGSDISKRVVEHHLENGGVSRFDKIKFYHNIFLGEEIDEKKIQKIAQEFSEMVVNEIMKVPFVDGAKQFIEDNYKRYLMFISSATPTNELNFICKQRKIAKYFQGIFGSPDSKSKHISSIITNYSLNNREIVFIGDSSSDLDAANTHNLTFIARLSGVSNNLVNEKYTLSDLNKLGRIISIINNNAPRHVIN</sequence>
<dbReference type="GO" id="GO:0005829">
    <property type="term" value="C:cytosol"/>
    <property type="evidence" value="ECO:0007669"/>
    <property type="project" value="TreeGrafter"/>
</dbReference>
<dbReference type="InterPro" id="IPR036412">
    <property type="entry name" value="HAD-like_sf"/>
</dbReference>
<proteinExistence type="predicted"/>